<dbReference type="Gene3D" id="3.40.50.720">
    <property type="entry name" value="NAD(P)-binding Rossmann-like Domain"/>
    <property type="match status" value="1"/>
</dbReference>
<keyword evidence="2" id="KW-0560">Oxidoreductase</keyword>
<dbReference type="RefSeq" id="WP_349951393.1">
    <property type="nucleotide sequence ID" value="NZ_JBEHGX010000007.1"/>
</dbReference>
<dbReference type="PRINTS" id="PR00081">
    <property type="entry name" value="GDHRDH"/>
</dbReference>
<dbReference type="SUPFAM" id="SSF51735">
    <property type="entry name" value="NAD(P)-binding Rossmann-fold domains"/>
    <property type="match status" value="1"/>
</dbReference>
<dbReference type="EMBL" id="JBEHGX010000007">
    <property type="protein sequence ID" value="MER0126909.1"/>
    <property type="molecule type" value="Genomic_DNA"/>
</dbReference>
<evidence type="ECO:0000313" key="4">
    <source>
        <dbReference type="Proteomes" id="UP001447374"/>
    </source>
</evidence>
<dbReference type="PANTHER" id="PTHR24320">
    <property type="entry name" value="RETINOL DEHYDROGENASE"/>
    <property type="match status" value="1"/>
</dbReference>
<evidence type="ECO:0000256" key="1">
    <source>
        <dbReference type="ARBA" id="ARBA00006484"/>
    </source>
</evidence>
<name>A0ABV1PPY3_9ENTR</name>
<evidence type="ECO:0000313" key="3">
    <source>
        <dbReference type="EMBL" id="MER0126909.1"/>
    </source>
</evidence>
<comment type="caution">
    <text evidence="3">The sequence shown here is derived from an EMBL/GenBank/DDBJ whole genome shotgun (WGS) entry which is preliminary data.</text>
</comment>
<proteinExistence type="inferred from homology"/>
<dbReference type="InterPro" id="IPR036291">
    <property type="entry name" value="NAD(P)-bd_dom_sf"/>
</dbReference>
<evidence type="ECO:0000256" key="2">
    <source>
        <dbReference type="ARBA" id="ARBA00023002"/>
    </source>
</evidence>
<organism evidence="3 4">
    <name type="scientific">Franconibacter daqui</name>
    <dbReference type="NCBI Taxonomy" id="2047724"/>
    <lineage>
        <taxon>Bacteria</taxon>
        <taxon>Pseudomonadati</taxon>
        <taxon>Pseudomonadota</taxon>
        <taxon>Gammaproteobacteria</taxon>
        <taxon>Enterobacterales</taxon>
        <taxon>Enterobacteriaceae</taxon>
        <taxon>Franconibacter</taxon>
    </lineage>
</organism>
<protein>
    <submittedName>
        <fullName evidence="3">SDR family NAD(P)-dependent oxidoreductase</fullName>
    </submittedName>
</protein>
<reference evidence="3 4" key="1">
    <citation type="submission" date="2024-06" db="EMBL/GenBank/DDBJ databases">
        <title>Fanconibacter daqui strain Q02 whole shotgun sequencing project.</title>
        <authorList>
            <person name="Rodrigues J.W.A."/>
            <person name="Viana L.C."/>
            <person name="Vieira E.C."/>
            <person name="Souza F.O.L."/>
            <person name="Alegria O.C."/>
            <person name="Patroca S."/>
            <person name="Cruz A.C.R."/>
            <person name="Nunes A.R.C."/>
        </authorList>
    </citation>
    <scope>NUCLEOTIDE SEQUENCE [LARGE SCALE GENOMIC DNA]</scope>
    <source>
        <strain evidence="3 4">Q02</strain>
    </source>
</reference>
<gene>
    <name evidence="3" type="ORF">ABQG75_14295</name>
</gene>
<comment type="similarity">
    <text evidence="1">Belongs to the short-chain dehydrogenases/reductases (SDR) family.</text>
</comment>
<keyword evidence="4" id="KW-1185">Reference proteome</keyword>
<sequence length="276" mass="29313">MVVWSLYGGGVPSSTGLLACPAAALNSNEVMMSRIFITGSADGLGYAAAENLLADGHEVVAHVRSPQRLEAVKPLIDQGAQVVVGDLAHLNATQDVAAQVNKLGQMDAVIHNAGIYSGPSVVPVNVVAPYVLTSLIAKPARLIYLSSGMHLNGQPRLEGVDWSGARESATYSDSKLFITTLTMALARRWPDILCNAVDPGWVPTKMGGADAPGDLRLGHLTQEWLAVSDDSEARTSGGYWHHQKRHTPHAAARDEAFQNALLESLARTTGITLPPR</sequence>
<dbReference type="InterPro" id="IPR002347">
    <property type="entry name" value="SDR_fam"/>
</dbReference>
<dbReference type="PANTHER" id="PTHR24320:SF274">
    <property type="entry name" value="CHAIN DEHYDROGENASE, PUTATIVE (AFU_ORTHOLOGUE AFUA_4G00440)-RELATED"/>
    <property type="match status" value="1"/>
</dbReference>
<dbReference type="Pfam" id="PF00106">
    <property type="entry name" value="adh_short"/>
    <property type="match status" value="1"/>
</dbReference>
<dbReference type="Proteomes" id="UP001447374">
    <property type="component" value="Unassembled WGS sequence"/>
</dbReference>
<accession>A0ABV1PPY3</accession>